<keyword evidence="1" id="KW-0560">Oxidoreductase</keyword>
<gene>
    <name evidence="1" type="ORF">SDC9_207080</name>
</gene>
<organism evidence="1">
    <name type="scientific">bioreactor metagenome</name>
    <dbReference type="NCBI Taxonomy" id="1076179"/>
    <lineage>
        <taxon>unclassified sequences</taxon>
        <taxon>metagenomes</taxon>
        <taxon>ecological metagenomes</taxon>
    </lineage>
</organism>
<proteinExistence type="predicted"/>
<dbReference type="PANTHER" id="PTHR13812">
    <property type="entry name" value="KETIMINE REDUCTASE MU-CRYSTALLIN"/>
    <property type="match status" value="1"/>
</dbReference>
<dbReference type="InterPro" id="IPR036291">
    <property type="entry name" value="NAD(P)-bd_dom_sf"/>
</dbReference>
<dbReference type="Pfam" id="PF02423">
    <property type="entry name" value="OCD_Mu_crystall"/>
    <property type="match status" value="1"/>
</dbReference>
<evidence type="ECO:0000313" key="1">
    <source>
        <dbReference type="EMBL" id="MPN59359.1"/>
    </source>
</evidence>
<reference evidence="1" key="1">
    <citation type="submission" date="2019-08" db="EMBL/GenBank/DDBJ databases">
        <authorList>
            <person name="Kucharzyk K."/>
            <person name="Murdoch R.W."/>
            <person name="Higgins S."/>
            <person name="Loffler F."/>
        </authorList>
    </citation>
    <scope>NUCLEOTIDE SEQUENCE</scope>
</reference>
<dbReference type="AlphaFoldDB" id="A0A645J9G5"/>
<dbReference type="Gene3D" id="3.40.50.720">
    <property type="entry name" value="NAD(P)-binding Rossmann-like Domain"/>
    <property type="match status" value="1"/>
</dbReference>
<dbReference type="SUPFAM" id="SSF51735">
    <property type="entry name" value="NAD(P)-binding Rossmann-fold domains"/>
    <property type="match status" value="1"/>
</dbReference>
<protein>
    <submittedName>
        <fullName evidence="1">Delta(1)-pyrroline-2-carboxylate reductase</fullName>
        <ecNumber evidence="1">1.5.1.49</ecNumber>
    </submittedName>
</protein>
<dbReference type="GO" id="GO:0016491">
    <property type="term" value="F:oxidoreductase activity"/>
    <property type="evidence" value="ECO:0007669"/>
    <property type="project" value="UniProtKB-KW"/>
</dbReference>
<dbReference type="PANTHER" id="PTHR13812:SF19">
    <property type="entry name" value="KETIMINE REDUCTASE MU-CRYSTALLIN"/>
    <property type="match status" value="1"/>
</dbReference>
<dbReference type="GO" id="GO:0005737">
    <property type="term" value="C:cytoplasm"/>
    <property type="evidence" value="ECO:0007669"/>
    <property type="project" value="TreeGrafter"/>
</dbReference>
<sequence>MQELDSALIERADKIFVDNKEAVLAEAGDFIIPTREGKFSEDRIHGELGALIENDVKGRESNSEITLFKTVGFATLDVVAAYTIYQRAKEAGVGQEIRL</sequence>
<accession>A0A645J9G5</accession>
<dbReference type="Gene3D" id="3.30.1780.10">
    <property type="entry name" value="ornithine cyclodeaminase, domain 1"/>
    <property type="match status" value="1"/>
</dbReference>
<dbReference type="EC" id="1.5.1.49" evidence="1"/>
<comment type="caution">
    <text evidence="1">The sequence shown here is derived from an EMBL/GenBank/DDBJ whole genome shotgun (WGS) entry which is preliminary data.</text>
</comment>
<dbReference type="InterPro" id="IPR023401">
    <property type="entry name" value="ODC_N"/>
</dbReference>
<name>A0A645J9G5_9ZZZZ</name>
<dbReference type="InterPro" id="IPR003462">
    <property type="entry name" value="ODC_Mu_crystall"/>
</dbReference>
<dbReference type="EMBL" id="VSSQ01133259">
    <property type="protein sequence ID" value="MPN59359.1"/>
    <property type="molecule type" value="Genomic_DNA"/>
</dbReference>